<dbReference type="Proteomes" id="UP000004931">
    <property type="component" value="Unassembled WGS sequence"/>
</dbReference>
<evidence type="ECO:0000256" key="1">
    <source>
        <dbReference type="SAM" id="Phobius"/>
    </source>
</evidence>
<dbReference type="STRING" id="247633.GP2143_13651"/>
<evidence type="ECO:0000313" key="3">
    <source>
        <dbReference type="Proteomes" id="UP000004931"/>
    </source>
</evidence>
<protein>
    <submittedName>
        <fullName evidence="2">Uncharacterized protein</fullName>
    </submittedName>
</protein>
<dbReference type="EMBL" id="AAVT01000001">
    <property type="protein sequence ID" value="EAW32304.1"/>
    <property type="molecule type" value="Genomic_DNA"/>
</dbReference>
<sequence length="33" mass="3519">MRKSTALVRNGLLLLACIVVFMIVATIIATSIS</sequence>
<reference evidence="2 3" key="1">
    <citation type="journal article" date="2010" name="J. Bacteriol.">
        <title>Genome sequence of the oligotrophic marine Gammaproteobacterium HTCC2143, isolated from the Oregon Coast.</title>
        <authorList>
            <person name="Oh H.M."/>
            <person name="Kang I."/>
            <person name="Ferriera S."/>
            <person name="Giovannoni S.J."/>
            <person name="Cho J.C."/>
        </authorList>
    </citation>
    <scope>NUCLEOTIDE SEQUENCE [LARGE SCALE GENOMIC DNA]</scope>
    <source>
        <strain evidence="2 3">HTCC2143</strain>
    </source>
</reference>
<feature type="transmembrane region" description="Helical" evidence="1">
    <location>
        <begin position="12"/>
        <end position="32"/>
    </location>
</feature>
<organism evidence="2 3">
    <name type="scientific">marine gamma proteobacterium HTCC2143</name>
    <dbReference type="NCBI Taxonomy" id="247633"/>
    <lineage>
        <taxon>Bacteria</taxon>
        <taxon>Pseudomonadati</taxon>
        <taxon>Pseudomonadota</taxon>
        <taxon>Gammaproteobacteria</taxon>
        <taxon>Cellvibrionales</taxon>
        <taxon>Spongiibacteraceae</taxon>
        <taxon>BD1-7 clade</taxon>
    </lineage>
</organism>
<keyword evidence="1" id="KW-1133">Transmembrane helix</keyword>
<keyword evidence="3" id="KW-1185">Reference proteome</keyword>
<comment type="caution">
    <text evidence="2">The sequence shown here is derived from an EMBL/GenBank/DDBJ whole genome shotgun (WGS) entry which is preliminary data.</text>
</comment>
<name>A0Y850_9GAMM</name>
<dbReference type="AlphaFoldDB" id="A0Y850"/>
<keyword evidence="1" id="KW-0812">Transmembrane</keyword>
<proteinExistence type="predicted"/>
<accession>A0Y850</accession>
<gene>
    <name evidence="2" type="ORF">GP2143_13651</name>
</gene>
<evidence type="ECO:0000313" key="2">
    <source>
        <dbReference type="EMBL" id="EAW32304.1"/>
    </source>
</evidence>
<keyword evidence="1" id="KW-0472">Membrane</keyword>